<keyword evidence="3" id="KW-1185">Reference proteome</keyword>
<proteinExistence type="predicted"/>
<feature type="compositionally biased region" description="Polar residues" evidence="1">
    <location>
        <begin position="29"/>
        <end position="46"/>
    </location>
</feature>
<feature type="region of interest" description="Disordered" evidence="1">
    <location>
        <begin position="1"/>
        <end position="64"/>
    </location>
</feature>
<dbReference type="Proteomes" id="UP000002039">
    <property type="component" value="Unassembled WGS sequence"/>
</dbReference>
<organism evidence="2 3">
    <name type="scientific">Ajellomyces dermatitidis (strain ER-3 / ATCC MYA-2586)</name>
    <name type="common">Blastomyces dermatitidis</name>
    <dbReference type="NCBI Taxonomy" id="559297"/>
    <lineage>
        <taxon>Eukaryota</taxon>
        <taxon>Fungi</taxon>
        <taxon>Dikarya</taxon>
        <taxon>Ascomycota</taxon>
        <taxon>Pezizomycotina</taxon>
        <taxon>Eurotiomycetes</taxon>
        <taxon>Eurotiomycetidae</taxon>
        <taxon>Onygenales</taxon>
        <taxon>Ajellomycetaceae</taxon>
        <taxon>Blastomyces</taxon>
    </lineage>
</organism>
<gene>
    <name evidence="2" type="ORF">BDCG_02852</name>
</gene>
<evidence type="ECO:0000313" key="2">
    <source>
        <dbReference type="EMBL" id="EEQ87732.1"/>
    </source>
</evidence>
<dbReference type="RefSeq" id="XP_045275003.1">
    <property type="nucleotide sequence ID" value="XM_045418420.1"/>
</dbReference>
<name>A0ABP2EYB4_AJEDR</name>
<evidence type="ECO:0000256" key="1">
    <source>
        <dbReference type="SAM" id="MobiDB-lite"/>
    </source>
</evidence>
<accession>A0ABP2EYB4</accession>
<evidence type="ECO:0000313" key="3">
    <source>
        <dbReference type="Proteomes" id="UP000002039"/>
    </source>
</evidence>
<reference evidence="3" key="1">
    <citation type="journal article" date="2015" name="PLoS Genet.">
        <title>The dynamic genome and transcriptome of the human fungal pathogen Blastomyces and close relative Emmonsia.</title>
        <authorList>
            <person name="Munoz J.F."/>
            <person name="Gauthier G.M."/>
            <person name="Desjardins C.A."/>
            <person name="Gallo J.E."/>
            <person name="Holder J."/>
            <person name="Sullivan T.D."/>
            <person name="Marty A.J."/>
            <person name="Carmen J.C."/>
            <person name="Chen Z."/>
            <person name="Ding L."/>
            <person name="Gujja S."/>
            <person name="Magrini V."/>
            <person name="Misas E."/>
            <person name="Mitreva M."/>
            <person name="Priest M."/>
            <person name="Saif S."/>
            <person name="Whiston E.A."/>
            <person name="Young S."/>
            <person name="Zeng Q."/>
            <person name="Goldman W.E."/>
            <person name="Mardis E.R."/>
            <person name="Taylor J.W."/>
            <person name="McEwen J.G."/>
            <person name="Clay O.K."/>
            <person name="Klein B.S."/>
            <person name="Cuomo C.A."/>
        </authorList>
    </citation>
    <scope>NUCLEOTIDE SEQUENCE [LARGE SCALE GENOMIC DNA]</scope>
    <source>
        <strain evidence="3">ER-3 / ATCC MYA-2586</strain>
    </source>
</reference>
<dbReference type="EMBL" id="EQ999975">
    <property type="protein sequence ID" value="EEQ87732.1"/>
    <property type="molecule type" value="Genomic_DNA"/>
</dbReference>
<sequence length="233" mass="26182">MDRRYPTRSTRTHNTPEQEPLEPQSPPQTAQKVRTEMNTGHGTSSRGGEDLPSTGHSTPTQDSPADEVAEMLACFTHLQEAGFPEADAAKIAREQWLQKQGINPNPTTAANPVTGTGKFREFKDDYSHVEMKITTKLSGPKDYDIWRREIESKAVLIDASHILISSISLRLVNLYTVFTQHFQFLNVSYVCHHLTKPLGNIYLSQKEFEILYVMSPGTAEISPRNLFFTAYVG</sequence>
<protein>
    <submittedName>
        <fullName evidence="2">Uncharacterized protein</fullName>
    </submittedName>
</protein>
<dbReference type="GeneID" id="69025228"/>
<feature type="compositionally biased region" description="Polar residues" evidence="1">
    <location>
        <begin position="54"/>
        <end position="63"/>
    </location>
</feature>